<accession>A0A8K0I9I1</accession>
<gene>
    <name evidence="1" type="ORF">COCNU_06G001170</name>
</gene>
<sequence>MNFGGCCEVSETAQLQAGRQCGEPDFRELSSHSGVGELRNKENGSGVDRVGLMERGLEGKSGQEKIDGHAAIVTKLKVVLMEWGLDLGLRCLR</sequence>
<protein>
    <submittedName>
        <fullName evidence="1">Uncharacterized protein</fullName>
    </submittedName>
</protein>
<reference evidence="1" key="1">
    <citation type="journal article" date="2017" name="Gigascience">
        <title>The genome draft of coconut (Cocos nucifera).</title>
        <authorList>
            <person name="Xiao Y."/>
            <person name="Xu P."/>
            <person name="Fan H."/>
            <person name="Baudouin L."/>
            <person name="Xia W."/>
            <person name="Bocs S."/>
            <person name="Xu J."/>
            <person name="Li Q."/>
            <person name="Guo A."/>
            <person name="Zhou L."/>
            <person name="Li J."/>
            <person name="Wu Y."/>
            <person name="Ma Z."/>
            <person name="Armero A."/>
            <person name="Issali A.E."/>
            <person name="Liu N."/>
            <person name="Peng M."/>
            <person name="Yang Y."/>
        </authorList>
    </citation>
    <scope>NUCLEOTIDE SEQUENCE</scope>
    <source>
        <tissue evidence="1">Spear leaf of Hainan Tall coconut</tissue>
    </source>
</reference>
<comment type="caution">
    <text evidence="1">The sequence shown here is derived from an EMBL/GenBank/DDBJ whole genome shotgun (WGS) entry which is preliminary data.</text>
</comment>
<dbReference type="AlphaFoldDB" id="A0A8K0I9I1"/>
<dbReference type="Proteomes" id="UP000797356">
    <property type="component" value="Chromosome 6"/>
</dbReference>
<name>A0A8K0I9I1_COCNU</name>
<evidence type="ECO:0000313" key="1">
    <source>
        <dbReference type="EMBL" id="KAG1346288.1"/>
    </source>
</evidence>
<organism evidence="1 2">
    <name type="scientific">Cocos nucifera</name>
    <name type="common">Coconut palm</name>
    <dbReference type="NCBI Taxonomy" id="13894"/>
    <lineage>
        <taxon>Eukaryota</taxon>
        <taxon>Viridiplantae</taxon>
        <taxon>Streptophyta</taxon>
        <taxon>Embryophyta</taxon>
        <taxon>Tracheophyta</taxon>
        <taxon>Spermatophyta</taxon>
        <taxon>Magnoliopsida</taxon>
        <taxon>Liliopsida</taxon>
        <taxon>Arecaceae</taxon>
        <taxon>Arecoideae</taxon>
        <taxon>Cocoseae</taxon>
        <taxon>Attaleinae</taxon>
        <taxon>Cocos</taxon>
    </lineage>
</organism>
<proteinExistence type="predicted"/>
<keyword evidence="2" id="KW-1185">Reference proteome</keyword>
<reference evidence="1" key="2">
    <citation type="submission" date="2019-07" db="EMBL/GenBank/DDBJ databases">
        <authorList>
            <person name="Yang Y."/>
            <person name="Bocs S."/>
            <person name="Baudouin L."/>
        </authorList>
    </citation>
    <scope>NUCLEOTIDE SEQUENCE</scope>
    <source>
        <tissue evidence="1">Spear leaf of Hainan Tall coconut</tissue>
    </source>
</reference>
<dbReference type="EMBL" id="CM017877">
    <property type="protein sequence ID" value="KAG1346288.1"/>
    <property type="molecule type" value="Genomic_DNA"/>
</dbReference>
<evidence type="ECO:0000313" key="2">
    <source>
        <dbReference type="Proteomes" id="UP000797356"/>
    </source>
</evidence>